<protein>
    <submittedName>
        <fullName evidence="3">Unnamed product</fullName>
    </submittedName>
</protein>
<evidence type="ECO:0000313" key="4">
    <source>
        <dbReference type="Proteomes" id="UP000009170"/>
    </source>
</evidence>
<dbReference type="Proteomes" id="UP000009170">
    <property type="component" value="Unassembled WGS sequence"/>
</dbReference>
<name>A0A090M2S7_OSTTA</name>
<evidence type="ECO:0000313" key="3">
    <source>
        <dbReference type="EMBL" id="CEF96827.1"/>
    </source>
</evidence>
<keyword evidence="1" id="KW-0175">Coiled coil</keyword>
<dbReference type="RefSeq" id="XP_003074556.2">
    <property type="nucleotide sequence ID" value="XM_003074509.2"/>
</dbReference>
<dbReference type="AlphaFoldDB" id="A0A090M2S7"/>
<dbReference type="GeneID" id="9836483"/>
<dbReference type="InParanoid" id="A0A090M2S7"/>
<dbReference type="KEGG" id="ota:OT_ostta01g05050"/>
<feature type="coiled-coil region" evidence="1">
    <location>
        <begin position="269"/>
        <end position="339"/>
    </location>
</feature>
<evidence type="ECO:0000256" key="2">
    <source>
        <dbReference type="SAM" id="MobiDB-lite"/>
    </source>
</evidence>
<feature type="coiled-coil region" evidence="1">
    <location>
        <begin position="450"/>
        <end position="484"/>
    </location>
</feature>
<feature type="region of interest" description="Disordered" evidence="2">
    <location>
        <begin position="1"/>
        <end position="55"/>
    </location>
</feature>
<sequence length="599" mass="67572">MTASVAPRAFVDARAMRRAKRGGREGRGGRVTRAARDEQSASERATSADTDDQRAAEGAWQIGVGEINWSDAALERRNKALAALLDQTMLDKKMLERALNKRIEDVSAELVNAKIEIEKAKMDAARQTERQRAVLYAEVERDLTARLRQGMEKELQANISKYRAAADRAQAQASERAKMISDLMSNLEKSVRTEAMDQIMLLRASFEKSTEADAAKIKALEETIAAMDAQAKALKDFAADHESIREDRDRLSNLVTEKDQKILALSKGLEDANKQAADALARLTSAESKIVQMDKIVEGRVKLTTQNASIRVDAALVAKNAAEERAEEIKRMSDELIAAAVMRAETAETQLFRQTEILEEFAAVTDAKIKATELLVQLQEETSAQKLEIEELRKLVEVNVADATTSKAEAMSVEAMKSRVVQETTEQVKEMQETHQKRMKIMQTEMEGESDEFEMTLEAKTKEIEALKQEIARLSHAARSDNERFERDIRVQTEVAATWRARAEFMAKSIERNEDPRKLLEERRSRLKTNFNGPLLRKFVAHGWNLPEEHQRTWENGSFAHDIDVEIDRDHKFDPHTEIANAKRLGTTGWSARARTEEP</sequence>
<accession>A0A090M2S7</accession>
<evidence type="ECO:0000256" key="1">
    <source>
        <dbReference type="SAM" id="Coils"/>
    </source>
</evidence>
<comment type="caution">
    <text evidence="3">The sequence shown here is derived from an EMBL/GenBank/DDBJ whole genome shotgun (WGS) entry which is preliminary data.</text>
</comment>
<proteinExistence type="predicted"/>
<gene>
    <name evidence="3" type="ORF">OT_ostta01g05050</name>
</gene>
<reference evidence="4" key="1">
    <citation type="journal article" date="2006" name="Proc. Natl. Acad. Sci. U.S.A.">
        <title>Genome analysis of the smallest free-living eukaryote Ostreococcus tauri unveils many unique features.</title>
        <authorList>
            <person name="Derelle E."/>
            <person name="Ferraz C."/>
            <person name="Rombauts S."/>
            <person name="Rouze P."/>
            <person name="Worden A.Z."/>
            <person name="Robbens S."/>
            <person name="Partensky F."/>
            <person name="Degroeve S."/>
            <person name="Echeynie S."/>
            <person name="Cooke R."/>
            <person name="Saeys Y."/>
            <person name="Wuyts J."/>
            <person name="Jabbari K."/>
            <person name="Bowler C."/>
            <person name="Panaud O."/>
            <person name="Piegu B."/>
            <person name="Ball S.G."/>
            <person name="Ral J.-P."/>
            <person name="Bouget F.-Y."/>
            <person name="Piganeau G."/>
            <person name="De Baets B."/>
            <person name="Picard A."/>
            <person name="Delseny M."/>
            <person name="Demaille J."/>
            <person name="Van de Peer Y."/>
            <person name="Moreau H."/>
        </authorList>
    </citation>
    <scope>NUCLEOTIDE SEQUENCE [LARGE SCALE GENOMIC DNA]</scope>
    <source>
        <strain evidence="4">OTTH 0595 / CCAP 157/2 / RCC745</strain>
    </source>
</reference>
<keyword evidence="4" id="KW-1185">Reference proteome</keyword>
<dbReference type="OrthoDB" id="10575988at2759"/>
<feature type="compositionally biased region" description="Basic and acidic residues" evidence="2">
    <location>
        <begin position="22"/>
        <end position="41"/>
    </location>
</feature>
<reference evidence="3 4" key="2">
    <citation type="journal article" date="2014" name="BMC Genomics">
        <title>An improved genome of the model marine alga Ostreococcus tauri unfolds by assessing Illumina de novo assemblies.</title>
        <authorList>
            <person name="Blanc-Mathieu R."/>
            <person name="Verhelst B."/>
            <person name="Derelle E."/>
            <person name="Rombauts S."/>
            <person name="Bouget F.Y."/>
            <person name="Carre I."/>
            <person name="Chateau A."/>
            <person name="Eyre-Walker A."/>
            <person name="Grimsley N."/>
            <person name="Moreau H."/>
            <person name="Piegu B."/>
            <person name="Rivals E."/>
            <person name="Schackwitz W."/>
            <person name="Van de Peer Y."/>
            <person name="Piganeau G."/>
        </authorList>
    </citation>
    <scope>NUCLEOTIDE SEQUENCE [LARGE SCALE GENOMIC DNA]</scope>
    <source>
        <strain evidence="4">OTTH 0595 / CCAP 157/2 / RCC745</strain>
    </source>
</reference>
<feature type="coiled-coil region" evidence="1">
    <location>
        <begin position="96"/>
        <end position="172"/>
    </location>
</feature>
<dbReference type="EMBL" id="CAID01000001">
    <property type="protein sequence ID" value="CEF96827.1"/>
    <property type="molecule type" value="Genomic_DNA"/>
</dbReference>
<organism evidence="3 4">
    <name type="scientific">Ostreococcus tauri</name>
    <name type="common">Marine green alga</name>
    <dbReference type="NCBI Taxonomy" id="70448"/>
    <lineage>
        <taxon>Eukaryota</taxon>
        <taxon>Viridiplantae</taxon>
        <taxon>Chlorophyta</taxon>
        <taxon>Mamiellophyceae</taxon>
        <taxon>Mamiellales</taxon>
        <taxon>Bathycoccaceae</taxon>
        <taxon>Ostreococcus</taxon>
    </lineage>
</organism>